<evidence type="ECO:0000256" key="12">
    <source>
        <dbReference type="ARBA" id="ARBA00023242"/>
    </source>
</evidence>
<organism evidence="14 15">
    <name type="scientific">Acrobeloides nanus</name>
    <dbReference type="NCBI Taxonomy" id="290746"/>
    <lineage>
        <taxon>Eukaryota</taxon>
        <taxon>Metazoa</taxon>
        <taxon>Ecdysozoa</taxon>
        <taxon>Nematoda</taxon>
        <taxon>Chromadorea</taxon>
        <taxon>Rhabditida</taxon>
        <taxon>Tylenchina</taxon>
        <taxon>Cephalobomorpha</taxon>
        <taxon>Cephaloboidea</taxon>
        <taxon>Cephalobidae</taxon>
        <taxon>Acrobeloides</taxon>
    </lineage>
</organism>
<keyword evidence="5 13" id="KW-0812">Transmembrane</keyword>
<accession>A0A914DNP8</accession>
<keyword evidence="12" id="KW-0539">Nucleus</keyword>
<dbReference type="PANTHER" id="PTHR13269:SF6">
    <property type="entry name" value="NUCLEOPORIN NDC1"/>
    <property type="match status" value="1"/>
</dbReference>
<feature type="transmembrane region" description="Helical" evidence="13">
    <location>
        <begin position="150"/>
        <end position="171"/>
    </location>
</feature>
<comment type="similarity">
    <text evidence="3">Belongs to the NDC1 family.</text>
</comment>
<evidence type="ECO:0000256" key="2">
    <source>
        <dbReference type="ARBA" id="ARBA00004567"/>
    </source>
</evidence>
<keyword evidence="11 13" id="KW-0472">Membrane</keyword>
<keyword evidence="7" id="KW-0653">Protein transport</keyword>
<feature type="transmembrane region" description="Helical" evidence="13">
    <location>
        <begin position="26"/>
        <end position="46"/>
    </location>
</feature>
<evidence type="ECO:0000256" key="11">
    <source>
        <dbReference type="ARBA" id="ARBA00023136"/>
    </source>
</evidence>
<dbReference type="InterPro" id="IPR019049">
    <property type="entry name" value="Nucleoporin_prot_Ndc1/Nup"/>
</dbReference>
<evidence type="ECO:0000256" key="1">
    <source>
        <dbReference type="ARBA" id="ARBA00004232"/>
    </source>
</evidence>
<keyword evidence="9" id="KW-0811">Translocation</keyword>
<dbReference type="AlphaFoldDB" id="A0A914DNP8"/>
<reference evidence="15" key="1">
    <citation type="submission" date="2022-11" db="UniProtKB">
        <authorList>
            <consortium name="WormBaseParasite"/>
        </authorList>
    </citation>
    <scope>IDENTIFICATION</scope>
</reference>
<dbReference type="WBParaSite" id="ACRNAN_scaffold3106.g18420.t1">
    <property type="protein sequence ID" value="ACRNAN_scaffold3106.g18420.t1"/>
    <property type="gene ID" value="ACRNAN_scaffold3106.g18420"/>
</dbReference>
<evidence type="ECO:0000256" key="7">
    <source>
        <dbReference type="ARBA" id="ARBA00022927"/>
    </source>
</evidence>
<comment type="subcellular location">
    <subcellularLocation>
        <location evidence="1">Nucleus membrane</location>
        <topology evidence="1">Multi-pass membrane protein</topology>
    </subcellularLocation>
    <subcellularLocation>
        <location evidence="2">Nucleus</location>
        <location evidence="2">Nuclear pore complex</location>
    </subcellularLocation>
</comment>
<dbReference type="GO" id="GO:0006999">
    <property type="term" value="P:nuclear pore organization"/>
    <property type="evidence" value="ECO:0007669"/>
    <property type="project" value="TreeGrafter"/>
</dbReference>
<dbReference type="GO" id="GO:0031965">
    <property type="term" value="C:nuclear membrane"/>
    <property type="evidence" value="ECO:0007669"/>
    <property type="project" value="UniProtKB-SubCell"/>
</dbReference>
<feature type="transmembrane region" description="Helical" evidence="13">
    <location>
        <begin position="119"/>
        <end position="138"/>
    </location>
</feature>
<evidence type="ECO:0000313" key="15">
    <source>
        <dbReference type="WBParaSite" id="ACRNAN_scaffold3106.g18420.t1"/>
    </source>
</evidence>
<protein>
    <submittedName>
        <fullName evidence="15">Nucleoporin NDC1</fullName>
    </submittedName>
</protein>
<evidence type="ECO:0000256" key="13">
    <source>
        <dbReference type="SAM" id="Phobius"/>
    </source>
</evidence>
<feature type="transmembrane region" description="Helical" evidence="13">
    <location>
        <begin position="52"/>
        <end position="71"/>
    </location>
</feature>
<keyword evidence="10" id="KW-0906">Nuclear pore complex</keyword>
<keyword evidence="8 13" id="KW-1133">Transmembrane helix</keyword>
<dbReference type="GO" id="GO:0051028">
    <property type="term" value="P:mRNA transport"/>
    <property type="evidence" value="ECO:0007669"/>
    <property type="project" value="UniProtKB-KW"/>
</dbReference>
<keyword evidence="6" id="KW-0509">mRNA transport</keyword>
<dbReference type="Pfam" id="PF09531">
    <property type="entry name" value="Ndc1_Nup"/>
    <property type="match status" value="2"/>
</dbReference>
<dbReference type="PANTHER" id="PTHR13269">
    <property type="entry name" value="NUCLEOPORIN NDC1"/>
    <property type="match status" value="1"/>
</dbReference>
<dbReference type="Proteomes" id="UP000887540">
    <property type="component" value="Unplaced"/>
</dbReference>
<keyword evidence="4" id="KW-0813">Transport</keyword>
<evidence type="ECO:0000256" key="6">
    <source>
        <dbReference type="ARBA" id="ARBA00022816"/>
    </source>
</evidence>
<dbReference type="GO" id="GO:0030674">
    <property type="term" value="F:protein-macromolecule adaptor activity"/>
    <property type="evidence" value="ECO:0007669"/>
    <property type="project" value="TreeGrafter"/>
</dbReference>
<dbReference type="GO" id="GO:0015031">
    <property type="term" value="P:protein transport"/>
    <property type="evidence" value="ECO:0007669"/>
    <property type="project" value="UniProtKB-KW"/>
</dbReference>
<evidence type="ECO:0000256" key="10">
    <source>
        <dbReference type="ARBA" id="ARBA00023132"/>
    </source>
</evidence>
<proteinExistence type="inferred from homology"/>
<name>A0A914DNP8_9BILA</name>
<evidence type="ECO:0000256" key="8">
    <source>
        <dbReference type="ARBA" id="ARBA00022989"/>
    </source>
</evidence>
<keyword evidence="14" id="KW-1185">Reference proteome</keyword>
<sequence>MANFFIQSIFSVSYETYLNLKRLENVLVFVVWLFSHAFFGVILNSLMLTDFWISSSSISVLLFISTALSAYRIAFESNFRLTFPVNELSKKRFILSCFGVSRGSDLQAKVFRSLHIVKWAWLISLNISILLSHVRLTFWDLFSPRTLFNVFLFVVYQQLMAYFVISFVKIFTMESLKLQMPSPYFAAESFLSNKPNLIHALTNEDALFKMFGMKNLRDSTMKDPKERQEVYTLSQPGGHPRNWNSIRDVCLAILRQISSHLEAENVGMQAGNSKFISSLTVGIENPNRAALLLPPTLKPRFLGAPGIPQSKPLSPLAAFLKPYVEKIQAWYFMDPPVITTYESIMAQYAIESLYLLAMNAFKEDTYGVVQRDLAKIATIFLDFEVNIDTFIRAKNLNPSDKRSISSIQDIEAVLTEALCKLYVQYQDHIDTLNLTKDQLDLWELLVRE</sequence>
<evidence type="ECO:0000313" key="14">
    <source>
        <dbReference type="Proteomes" id="UP000887540"/>
    </source>
</evidence>
<evidence type="ECO:0000256" key="4">
    <source>
        <dbReference type="ARBA" id="ARBA00022448"/>
    </source>
</evidence>
<evidence type="ECO:0000256" key="3">
    <source>
        <dbReference type="ARBA" id="ARBA00005760"/>
    </source>
</evidence>
<evidence type="ECO:0000256" key="9">
    <source>
        <dbReference type="ARBA" id="ARBA00023010"/>
    </source>
</evidence>
<dbReference type="GO" id="GO:0070762">
    <property type="term" value="C:nuclear pore transmembrane ring"/>
    <property type="evidence" value="ECO:0007669"/>
    <property type="project" value="TreeGrafter"/>
</dbReference>
<evidence type="ECO:0000256" key="5">
    <source>
        <dbReference type="ARBA" id="ARBA00022692"/>
    </source>
</evidence>